<dbReference type="AlphaFoldDB" id="A0A6C0CVK8"/>
<sequence length="70" mass="8311">MDDSEKNHQMFSNNKGISLIETINYEYNEEKYILENQSVEDWKIELSKLKIGNFLSKGTRLCKIYKYTPS</sequence>
<organism evidence="1">
    <name type="scientific">viral metagenome</name>
    <dbReference type="NCBI Taxonomy" id="1070528"/>
    <lineage>
        <taxon>unclassified sequences</taxon>
        <taxon>metagenomes</taxon>
        <taxon>organismal metagenomes</taxon>
    </lineage>
</organism>
<reference evidence="1" key="1">
    <citation type="journal article" date="2020" name="Nature">
        <title>Giant virus diversity and host interactions through global metagenomics.</title>
        <authorList>
            <person name="Schulz F."/>
            <person name="Roux S."/>
            <person name="Paez-Espino D."/>
            <person name="Jungbluth S."/>
            <person name="Walsh D.A."/>
            <person name="Denef V.J."/>
            <person name="McMahon K.D."/>
            <person name="Konstantinidis K.T."/>
            <person name="Eloe-Fadrosh E.A."/>
            <person name="Kyrpides N.C."/>
            <person name="Woyke T."/>
        </authorList>
    </citation>
    <scope>NUCLEOTIDE SEQUENCE</scope>
    <source>
        <strain evidence="1">GVMAG-M-3300023109-53</strain>
    </source>
</reference>
<dbReference type="EMBL" id="MN739499">
    <property type="protein sequence ID" value="QHT08558.1"/>
    <property type="molecule type" value="Genomic_DNA"/>
</dbReference>
<evidence type="ECO:0000313" key="1">
    <source>
        <dbReference type="EMBL" id="QHT08558.1"/>
    </source>
</evidence>
<name>A0A6C0CVK8_9ZZZZ</name>
<protein>
    <submittedName>
        <fullName evidence="1">Uncharacterized protein</fullName>
    </submittedName>
</protein>
<proteinExistence type="predicted"/>
<accession>A0A6C0CVK8</accession>